<feature type="region of interest" description="Disordered" evidence="1">
    <location>
        <begin position="38"/>
        <end position="103"/>
    </location>
</feature>
<reference evidence="2 3" key="1">
    <citation type="journal article" date="2020" name="ISME J.">
        <title>Enrichment and physiological characterization of a novel comammox Nitrospira indicates ammonium inhibition of complete nitrification.</title>
        <authorList>
            <person name="Sakoula D."/>
            <person name="Koch H."/>
            <person name="Frank J."/>
            <person name="Jetten M.S.M."/>
            <person name="van Kessel M.A.H.J."/>
            <person name="Lucker S."/>
        </authorList>
    </citation>
    <scope>NUCLEOTIDE SEQUENCE [LARGE SCALE GENOMIC DNA]</scope>
    <source>
        <strain evidence="2">Comreactor17</strain>
    </source>
</reference>
<protein>
    <submittedName>
        <fullName evidence="2">Uncharacterized protein</fullName>
    </submittedName>
</protein>
<sequence length="103" mass="10915">MQCLRCQGLLIAIQMRDMGQPSVTGWRCLLCGATTDPGIEANRASHSQPIRNGARLPGSPTLKPRKGSARQTPPDTGSFLDSQAAAGRTGQSGKRQLSKHSTS</sequence>
<feature type="compositionally biased region" description="Polar residues" evidence="1">
    <location>
        <begin position="69"/>
        <end position="81"/>
    </location>
</feature>
<dbReference type="AlphaFoldDB" id="A0A7S8IZG2"/>
<organism evidence="2 3">
    <name type="scientific">Candidatus Nitrospira kreftii</name>
    <dbReference type="NCBI Taxonomy" id="2652173"/>
    <lineage>
        <taxon>Bacteria</taxon>
        <taxon>Pseudomonadati</taxon>
        <taxon>Nitrospirota</taxon>
        <taxon>Nitrospiria</taxon>
        <taxon>Nitrospirales</taxon>
        <taxon>Nitrospiraceae</taxon>
        <taxon>Nitrospira</taxon>
    </lineage>
</organism>
<dbReference type="EMBL" id="CP047423">
    <property type="protein sequence ID" value="QPD05117.1"/>
    <property type="molecule type" value="Genomic_DNA"/>
</dbReference>
<proteinExistence type="predicted"/>
<gene>
    <name evidence="2" type="ORF">Nkreftii_002891</name>
</gene>
<dbReference type="KEGG" id="nkf:Nkreftii_002891"/>
<accession>A0A7S8IZG2</accession>
<evidence type="ECO:0000313" key="3">
    <source>
        <dbReference type="Proteomes" id="UP000593737"/>
    </source>
</evidence>
<name>A0A7S8IZG2_9BACT</name>
<evidence type="ECO:0000313" key="2">
    <source>
        <dbReference type="EMBL" id="QPD05117.1"/>
    </source>
</evidence>
<dbReference type="Proteomes" id="UP000593737">
    <property type="component" value="Chromosome"/>
</dbReference>
<evidence type="ECO:0000256" key="1">
    <source>
        <dbReference type="SAM" id="MobiDB-lite"/>
    </source>
</evidence>